<name>A0ABV0F2H7_9ENTE</name>
<dbReference type="Proteomes" id="UP001429357">
    <property type="component" value="Unassembled WGS sequence"/>
</dbReference>
<sequence length="36" mass="4159">MKKQGKVMMIISLVAALLPVLLKVKEIRDDYRKQDS</sequence>
<gene>
    <name evidence="1" type="ORF">BAU18_000856</name>
</gene>
<comment type="caution">
    <text evidence="1">The sequence shown here is derived from an EMBL/GenBank/DDBJ whole genome shotgun (WGS) entry which is preliminary data.</text>
</comment>
<accession>A0ABV0F2H7</accession>
<evidence type="ECO:0000313" key="2">
    <source>
        <dbReference type="Proteomes" id="UP001429357"/>
    </source>
</evidence>
<reference evidence="1 2" key="2">
    <citation type="submission" date="2024-02" db="EMBL/GenBank/DDBJ databases">
        <title>The Genome Sequence of Enterococcus diestrammenae JM9A.</title>
        <authorList>
            <person name="Earl A."/>
            <person name="Manson A."/>
            <person name="Gilmore M."/>
            <person name="Sanders J."/>
            <person name="Shea T."/>
            <person name="Howe W."/>
            <person name="Livny J."/>
            <person name="Cuomo C."/>
            <person name="Neafsey D."/>
            <person name="Birren B."/>
        </authorList>
    </citation>
    <scope>NUCLEOTIDE SEQUENCE [LARGE SCALE GENOMIC DNA]</scope>
    <source>
        <strain evidence="1 2">JM9A</strain>
    </source>
</reference>
<protein>
    <submittedName>
        <fullName evidence="1">Uncharacterized protein</fullName>
    </submittedName>
</protein>
<keyword evidence="2" id="KW-1185">Reference proteome</keyword>
<dbReference type="EMBL" id="MAEI02000001">
    <property type="protein sequence ID" value="MEO1781277.1"/>
    <property type="molecule type" value="Genomic_DNA"/>
</dbReference>
<reference evidence="2" key="1">
    <citation type="submission" date="2016-06" db="EMBL/GenBank/DDBJ databases">
        <title>Four novel species of enterococci isolated from chicken manure.</title>
        <authorList>
            <person name="Van Tyne D."/>
        </authorList>
    </citation>
    <scope>NUCLEOTIDE SEQUENCE [LARGE SCALE GENOMIC DNA]</scope>
    <source>
        <strain evidence="2">JM9A</strain>
    </source>
</reference>
<proteinExistence type="predicted"/>
<evidence type="ECO:0000313" key="1">
    <source>
        <dbReference type="EMBL" id="MEO1781277.1"/>
    </source>
</evidence>
<organism evidence="1 2">
    <name type="scientific">Enterococcus diestrammenae</name>
    <dbReference type="NCBI Taxonomy" id="1155073"/>
    <lineage>
        <taxon>Bacteria</taxon>
        <taxon>Bacillati</taxon>
        <taxon>Bacillota</taxon>
        <taxon>Bacilli</taxon>
        <taxon>Lactobacillales</taxon>
        <taxon>Enterococcaceae</taxon>
        <taxon>Enterococcus</taxon>
    </lineage>
</organism>